<accession>A0A6J6NCE0</accession>
<keyword evidence="1" id="KW-0472">Membrane</keyword>
<dbReference type="InterPro" id="IPR029000">
    <property type="entry name" value="Cyclophilin-like_dom_sf"/>
</dbReference>
<dbReference type="PROSITE" id="PS50072">
    <property type="entry name" value="CSA_PPIASE_2"/>
    <property type="match status" value="1"/>
</dbReference>
<dbReference type="PANTHER" id="PTHR45625:SF3">
    <property type="entry name" value="PEPTIDYL-PROLYL CIS-TRANS ISOMERASE B-RELATED"/>
    <property type="match status" value="1"/>
</dbReference>
<keyword evidence="1" id="KW-1133">Transmembrane helix</keyword>
<evidence type="ECO:0000313" key="3">
    <source>
        <dbReference type="EMBL" id="CAB4683837.1"/>
    </source>
</evidence>
<sequence length="284" mass="29429">MGTDKRERQKANRQLKLQEMVRDARKSQVKKRSLQIGIGVPLAIAAVFLLVWLTGGDSSTTTTVTTTSVASAVGTTTTAAPIVTVLGTAPTPDASGAYPCPAADGSAGRVVVFKANPPECLTEGKTYTAEVETNKGSYTIALDRANSPANVNMFVYLARYHFYDNTPCHRIIKDFMFQCGDPTGTGSGGAGMSVPVEAPKSGKYEVASVAMAKVGGATTNDSQFFVVTGAQGAGLPADYSLLGKVTAGFDTTARAIEAAADPAASNGVPPLEPVTILKVTITES</sequence>
<evidence type="ECO:0000256" key="1">
    <source>
        <dbReference type="SAM" id="Phobius"/>
    </source>
</evidence>
<dbReference type="Pfam" id="PF00160">
    <property type="entry name" value="Pro_isomerase"/>
    <property type="match status" value="1"/>
</dbReference>
<proteinExistence type="predicted"/>
<evidence type="ECO:0000259" key="2">
    <source>
        <dbReference type="PROSITE" id="PS50072"/>
    </source>
</evidence>
<reference evidence="3" key="1">
    <citation type="submission" date="2020-05" db="EMBL/GenBank/DDBJ databases">
        <authorList>
            <person name="Chiriac C."/>
            <person name="Salcher M."/>
            <person name="Ghai R."/>
            <person name="Kavagutti S V."/>
        </authorList>
    </citation>
    <scope>NUCLEOTIDE SEQUENCE</scope>
</reference>
<dbReference type="AlphaFoldDB" id="A0A6J6NCE0"/>
<organism evidence="3">
    <name type="scientific">freshwater metagenome</name>
    <dbReference type="NCBI Taxonomy" id="449393"/>
    <lineage>
        <taxon>unclassified sequences</taxon>
        <taxon>metagenomes</taxon>
        <taxon>ecological metagenomes</taxon>
    </lineage>
</organism>
<dbReference type="CDD" id="cd00317">
    <property type="entry name" value="cyclophilin"/>
    <property type="match status" value="1"/>
</dbReference>
<dbReference type="InterPro" id="IPR044666">
    <property type="entry name" value="Cyclophilin_A-like"/>
</dbReference>
<dbReference type="PANTHER" id="PTHR45625">
    <property type="entry name" value="PEPTIDYL-PROLYL CIS-TRANS ISOMERASE-RELATED"/>
    <property type="match status" value="1"/>
</dbReference>
<dbReference type="SUPFAM" id="SSF50891">
    <property type="entry name" value="Cyclophilin-like"/>
    <property type="match status" value="1"/>
</dbReference>
<dbReference type="EMBL" id="CAEZXM010000048">
    <property type="protein sequence ID" value="CAB4683837.1"/>
    <property type="molecule type" value="Genomic_DNA"/>
</dbReference>
<feature type="domain" description="PPIase cyclophilin-type" evidence="2">
    <location>
        <begin position="132"/>
        <end position="281"/>
    </location>
</feature>
<name>A0A6J6NCE0_9ZZZZ</name>
<gene>
    <name evidence="3" type="ORF">UFOPK2366_00376</name>
</gene>
<dbReference type="Gene3D" id="2.40.100.10">
    <property type="entry name" value="Cyclophilin-like"/>
    <property type="match status" value="1"/>
</dbReference>
<feature type="transmembrane region" description="Helical" evidence="1">
    <location>
        <begin position="34"/>
        <end position="53"/>
    </location>
</feature>
<keyword evidence="1" id="KW-0812">Transmembrane</keyword>
<dbReference type="GO" id="GO:0003755">
    <property type="term" value="F:peptidyl-prolyl cis-trans isomerase activity"/>
    <property type="evidence" value="ECO:0007669"/>
    <property type="project" value="InterPro"/>
</dbReference>
<protein>
    <submittedName>
        <fullName evidence="3">Unannotated protein</fullName>
    </submittedName>
</protein>
<dbReference type="InterPro" id="IPR002130">
    <property type="entry name" value="Cyclophilin-type_PPIase_dom"/>
</dbReference>